<dbReference type="InterPro" id="IPR025543">
    <property type="entry name" value="Dodecin-like"/>
</dbReference>
<reference evidence="2 3" key="1">
    <citation type="submission" date="2018-06" db="EMBL/GenBank/DDBJ databases">
        <authorList>
            <consortium name="Pathogen Informatics"/>
            <person name="Doyle S."/>
        </authorList>
    </citation>
    <scope>NUCLEOTIDE SEQUENCE [LARGE SCALE GENOMIC DNA]</scope>
    <source>
        <strain evidence="2 3">NCTC8622</strain>
    </source>
</reference>
<proteinExistence type="predicted"/>
<dbReference type="InterPro" id="IPR010854">
    <property type="entry name" value="YdgH/BhsA/McbA-like_dom"/>
</dbReference>
<protein>
    <submittedName>
        <fullName evidence="2">Protein YdgH</fullName>
    </submittedName>
</protein>
<dbReference type="PANTHER" id="PTHR34156">
    <property type="entry name" value="OUTER MEMBRANE PROTEIN-RELATED-RELATED"/>
    <property type="match status" value="1"/>
</dbReference>
<dbReference type="PANTHER" id="PTHR34156:SF2">
    <property type="entry name" value="PROTEIN YDGH"/>
    <property type="match status" value="1"/>
</dbReference>
<dbReference type="Pfam" id="PF07338">
    <property type="entry name" value="YdgH_BhsA-like"/>
    <property type="match status" value="1"/>
</dbReference>
<sequence length="33" mass="3759">MMVPFDSIKFSGNYGNMTEVSYQVAKRAAKERC</sequence>
<dbReference type="Proteomes" id="UP000254079">
    <property type="component" value="Unassembled WGS sequence"/>
</dbReference>
<evidence type="ECO:0000313" key="3">
    <source>
        <dbReference type="Proteomes" id="UP000254079"/>
    </source>
</evidence>
<name>A0A376U905_ECOLX</name>
<evidence type="ECO:0000313" key="2">
    <source>
        <dbReference type="EMBL" id="STI86034.1"/>
    </source>
</evidence>
<accession>A0A376U905</accession>
<feature type="domain" description="YdgH/BhsA/McbA-like" evidence="1">
    <location>
        <begin position="2"/>
        <end position="30"/>
    </location>
</feature>
<gene>
    <name evidence="2" type="primary">ydgH_1</name>
    <name evidence="2" type="ORF">NCTC8622_05149</name>
</gene>
<dbReference type="Gene3D" id="3.30.1660.10">
    <property type="entry name" value="Flavin-binding protein dodecin"/>
    <property type="match status" value="1"/>
</dbReference>
<dbReference type="AlphaFoldDB" id="A0A376U905"/>
<dbReference type="EMBL" id="UGCP01000002">
    <property type="protein sequence ID" value="STI86034.1"/>
    <property type="molecule type" value="Genomic_DNA"/>
</dbReference>
<organism evidence="2 3">
    <name type="scientific">Escherichia coli</name>
    <dbReference type="NCBI Taxonomy" id="562"/>
    <lineage>
        <taxon>Bacteria</taxon>
        <taxon>Pseudomonadati</taxon>
        <taxon>Pseudomonadota</taxon>
        <taxon>Gammaproteobacteria</taxon>
        <taxon>Enterobacterales</taxon>
        <taxon>Enterobacteriaceae</taxon>
        <taxon>Escherichia</taxon>
    </lineage>
</organism>
<dbReference type="InterPro" id="IPR051096">
    <property type="entry name" value="BhsA/McbA_stress_biofilm_assoc"/>
</dbReference>
<evidence type="ECO:0000259" key="1">
    <source>
        <dbReference type="Pfam" id="PF07338"/>
    </source>
</evidence>